<feature type="region of interest" description="Disordered" evidence="1">
    <location>
        <begin position="172"/>
        <end position="210"/>
    </location>
</feature>
<feature type="compositionally biased region" description="Basic residues" evidence="1">
    <location>
        <begin position="174"/>
        <end position="188"/>
    </location>
</feature>
<keyword evidence="3" id="KW-1185">Reference proteome</keyword>
<protein>
    <submittedName>
        <fullName evidence="2">Uncharacterized protein</fullName>
    </submittedName>
</protein>
<evidence type="ECO:0000256" key="1">
    <source>
        <dbReference type="SAM" id="MobiDB-lite"/>
    </source>
</evidence>
<evidence type="ECO:0000313" key="3">
    <source>
        <dbReference type="Proteomes" id="UP000192411"/>
    </source>
</evidence>
<name>A0A1X0JPY9_9MYCO</name>
<sequence>MRDDKSMLRRIVKLRFMRTRAGDDEWAMLTASQRSSIKRGIRDASERSDGALREACKNYQEMYGIRQETLQPLVDECRNKARTPGQRGTEEPAPSPPTSPRTSTTHQGSTALSGEQIAAFSAEYRNAYIAPGDALTDLYNKYEEAYGVSRDVLRAAIQEDRRNHPVVYKTMKEARRRMQKDRTRKRRKDAAVEYGRVPPPPPSDRAPPAVKKSMLTEIAERCAPRNATDAEIDRIRERLRTFTESPDDHYGYLAWRFREISTRPGSSEHSADDLRARMSLIVSEDKALIARLRQDHGNVLGDRPERPRRALDAEFRKTQLGLTWSSGPSALRRARGTLAFLRRAVPLTFASQDYSSHLSPMLARLLPPPVTEYSNLRLPTHVYASINNLRRMVTHVDQFLSTIDAQGGNSYENGLDQLRDLSSGAFDFVLKPEPEKAAVPPASRLPLVILPPGERIHPFVAGIRRSGRFRGGEIDEGRLGVLMQLWTHLSESGTCTLYEGAFPTSGKDNGYLILVIFYEGYGEDAVAISPWKGEHATFVVRADAAKTRTWKTVLTRTKEEAKELGARRLVFKANPDHGIDEYEAMFQKVVAFFVCEPDDFEDGALYFDEHEGRYEVRPA</sequence>
<organism evidence="2 3">
    <name type="scientific">Mycolicibacterium tusciae</name>
    <dbReference type="NCBI Taxonomy" id="75922"/>
    <lineage>
        <taxon>Bacteria</taxon>
        <taxon>Bacillati</taxon>
        <taxon>Actinomycetota</taxon>
        <taxon>Actinomycetes</taxon>
        <taxon>Mycobacteriales</taxon>
        <taxon>Mycobacteriaceae</taxon>
        <taxon>Mycolicibacterium</taxon>
    </lineage>
</organism>
<accession>A0A1X0JPY9</accession>
<comment type="caution">
    <text evidence="2">The sequence shown here is derived from an EMBL/GenBank/DDBJ whole genome shotgun (WGS) entry which is preliminary data.</text>
</comment>
<dbReference type="OrthoDB" id="4925962at2"/>
<dbReference type="Proteomes" id="UP000192411">
    <property type="component" value="Unassembled WGS sequence"/>
</dbReference>
<gene>
    <name evidence="2" type="ORF">BST47_16920</name>
</gene>
<dbReference type="AlphaFoldDB" id="A0A1X0JPY9"/>
<proteinExistence type="predicted"/>
<dbReference type="RefSeq" id="WP_083126690.1">
    <property type="nucleotide sequence ID" value="NZ_MVIM01000008.1"/>
</dbReference>
<dbReference type="EMBL" id="MVIM01000008">
    <property type="protein sequence ID" value="ORB64267.1"/>
    <property type="molecule type" value="Genomic_DNA"/>
</dbReference>
<reference evidence="2 3" key="1">
    <citation type="submission" date="2017-02" db="EMBL/GenBank/DDBJ databases">
        <title>The new phylogeny of genus Mycobacterium.</title>
        <authorList>
            <person name="Tortoli E."/>
            <person name="Trovato A."/>
            <person name="Cirillo D.M."/>
        </authorList>
    </citation>
    <scope>NUCLEOTIDE SEQUENCE [LARGE SCALE GENOMIC DNA]</scope>
    <source>
        <strain evidence="2 3">DSM 44338</strain>
    </source>
</reference>
<feature type="region of interest" description="Disordered" evidence="1">
    <location>
        <begin position="80"/>
        <end position="111"/>
    </location>
</feature>
<evidence type="ECO:0000313" key="2">
    <source>
        <dbReference type="EMBL" id="ORB64267.1"/>
    </source>
</evidence>